<protein>
    <submittedName>
        <fullName evidence="6">Peptidoglycan-binding protein LysM</fullName>
    </submittedName>
</protein>
<dbReference type="CDD" id="cd00118">
    <property type="entry name" value="LysM"/>
    <property type="match status" value="2"/>
</dbReference>
<dbReference type="InterPro" id="IPR018392">
    <property type="entry name" value="LysM"/>
</dbReference>
<dbReference type="Gene3D" id="3.10.350.10">
    <property type="entry name" value="LysM domain"/>
    <property type="match status" value="3"/>
</dbReference>
<dbReference type="EMBL" id="AYUF01000468">
    <property type="protein sequence ID" value="ETK01670.1"/>
    <property type="molecule type" value="Genomic_DNA"/>
</dbReference>
<feature type="domain" description="LysM" evidence="5">
    <location>
        <begin position="159"/>
        <end position="202"/>
    </location>
</feature>
<evidence type="ECO:0000256" key="3">
    <source>
        <dbReference type="SAM" id="MobiDB-lite"/>
    </source>
</evidence>
<dbReference type="InterPro" id="IPR036779">
    <property type="entry name" value="LysM_dom_sf"/>
</dbReference>
<evidence type="ECO:0000256" key="1">
    <source>
        <dbReference type="ARBA" id="ARBA00010062"/>
    </source>
</evidence>
<name>W2C3E3_9BACT</name>
<gene>
    <name evidence="6" type="ORF">N425_08525</name>
</gene>
<dbReference type="PANTHER" id="PTHR33734">
    <property type="entry name" value="LYSM DOMAIN-CONTAINING GPI-ANCHORED PROTEIN 2"/>
    <property type="match status" value="1"/>
</dbReference>
<dbReference type="Pfam" id="PF01476">
    <property type="entry name" value="LysM"/>
    <property type="match status" value="3"/>
</dbReference>
<evidence type="ECO:0000313" key="6">
    <source>
        <dbReference type="EMBL" id="ETK01670.1"/>
    </source>
</evidence>
<reference evidence="6 7" key="1">
    <citation type="submission" date="2013-11" db="EMBL/GenBank/DDBJ databases">
        <title>Single cell genomics of uncultured Tannerella BU063 (oral taxon 286).</title>
        <authorList>
            <person name="Beall C.J."/>
            <person name="Campbell A.G."/>
            <person name="Griffen A.L."/>
            <person name="Podar M."/>
            <person name="Leys E.J."/>
        </authorList>
    </citation>
    <scope>NUCLEOTIDE SEQUENCE [LARGE SCALE GENOMIC DNA]</scope>
    <source>
        <strain evidence="6">Cell 2</strain>
    </source>
</reference>
<dbReference type="InterPro" id="IPR028081">
    <property type="entry name" value="Leu-bd"/>
</dbReference>
<dbReference type="Proteomes" id="UP000018837">
    <property type="component" value="Unassembled WGS sequence"/>
</dbReference>
<sequence>MNRLNFYLLSLLLCLPPSFLAAQGSRKQASAGNERDDSVIYHTVERGQTIYSIAALYKVSENDIYRLNPSSRNNIREGETLKIPRNGTSNTSGRTADGASVQHTIRSGETLFSLSRNYGVTPDEITAANPGLDAGTFYVGKTIRIPAPSAAPATASTGETYTIKKNETIYGLCRRFETDNETLLRVNPQLKSGLRAGMVIKVPPKKAGAAPSTSTTPVSGPTNEFDIEAMRAYRNEVNRIDVARVALLLPFLTSDKKNVPRFVEYYEGFLMAIDSLRRTGTSIDLSVYDLGDGTQKTEEVLRTDEVNAADLIIGGVTDEQIELIADYASRKGVKYVIPLSSKLEKLTSGNSFIFQVNAPKAYIAPIAAVRAASLLANYNAVFVSIGDKDEETDFVRALKAEMTKKGIPNREVGYNSRTFMNDLTGLLSTSKPNVIIPTSSSEGALAKLRPTLRALLQGKSNYRLTLFGYPEWQTYTNYTRDFSAFNTYIYAPFFAISRSASVRRFTSRYKSFYQKSMHQTYPRYAMLGFDTGMYFIGALQKHGANFEENIRQMKYNSLQMGLYYNERMSNWGGFMNQNIYIVHYNKDNTVTRE</sequence>
<proteinExistence type="inferred from homology"/>
<dbReference type="PATRIC" id="fig|1411148.3.peg.1330"/>
<dbReference type="CDD" id="cd06268">
    <property type="entry name" value="PBP1_ABC_transporter_LIVBP-like"/>
    <property type="match status" value="1"/>
</dbReference>
<evidence type="ECO:0000256" key="4">
    <source>
        <dbReference type="SAM" id="SignalP"/>
    </source>
</evidence>
<feature type="signal peptide" evidence="4">
    <location>
        <begin position="1"/>
        <end position="21"/>
    </location>
</feature>
<evidence type="ECO:0000256" key="2">
    <source>
        <dbReference type="ARBA" id="ARBA00022729"/>
    </source>
</evidence>
<dbReference type="PROSITE" id="PS51782">
    <property type="entry name" value="LYSM"/>
    <property type="match status" value="3"/>
</dbReference>
<dbReference type="SMART" id="SM00257">
    <property type="entry name" value="LysM"/>
    <property type="match status" value="3"/>
</dbReference>
<feature type="region of interest" description="Disordered" evidence="3">
    <location>
        <begin position="76"/>
        <end position="99"/>
    </location>
</feature>
<dbReference type="Pfam" id="PF13458">
    <property type="entry name" value="Peripla_BP_6"/>
    <property type="match status" value="1"/>
</dbReference>
<comment type="similarity">
    <text evidence="1">Belongs to the leucine-binding protein family.</text>
</comment>
<dbReference type="SUPFAM" id="SSF53822">
    <property type="entry name" value="Periplasmic binding protein-like I"/>
    <property type="match status" value="1"/>
</dbReference>
<evidence type="ECO:0000259" key="5">
    <source>
        <dbReference type="PROSITE" id="PS51782"/>
    </source>
</evidence>
<dbReference type="PANTHER" id="PTHR33734:SF22">
    <property type="entry name" value="MEMBRANE-BOUND LYTIC MUREIN TRANSGLYCOSYLASE D"/>
    <property type="match status" value="1"/>
</dbReference>
<keyword evidence="2 4" id="KW-0732">Signal</keyword>
<accession>W2C3E3</accession>
<dbReference type="InterPro" id="IPR028082">
    <property type="entry name" value="Peripla_BP_I"/>
</dbReference>
<feature type="domain" description="LysM" evidence="5">
    <location>
        <begin position="101"/>
        <end position="145"/>
    </location>
</feature>
<dbReference type="Gene3D" id="3.40.50.2300">
    <property type="match status" value="2"/>
</dbReference>
<feature type="chain" id="PRO_5004812438" evidence="4">
    <location>
        <begin position="22"/>
        <end position="593"/>
    </location>
</feature>
<dbReference type="SUPFAM" id="SSF54106">
    <property type="entry name" value="LysM domain"/>
    <property type="match status" value="3"/>
</dbReference>
<comment type="caution">
    <text evidence="6">The sequence shown here is derived from an EMBL/GenBank/DDBJ whole genome shotgun (WGS) entry which is preliminary data.</text>
</comment>
<evidence type="ECO:0000313" key="7">
    <source>
        <dbReference type="Proteomes" id="UP000018837"/>
    </source>
</evidence>
<feature type="domain" description="LysM" evidence="5">
    <location>
        <begin position="40"/>
        <end position="83"/>
    </location>
</feature>
<dbReference type="AlphaFoldDB" id="W2C3E3"/>
<organism evidence="6 7">
    <name type="scientific">Tannerella sp. oral taxon BU063 isolate Cell 2</name>
    <dbReference type="NCBI Taxonomy" id="1411148"/>
    <lineage>
        <taxon>Bacteria</taxon>
        <taxon>Pseudomonadati</taxon>
        <taxon>Bacteroidota</taxon>
        <taxon>Bacteroidia</taxon>
        <taxon>Bacteroidales</taxon>
        <taxon>Tannerellaceae</taxon>
        <taxon>Tannerella</taxon>
    </lineage>
</organism>